<proteinExistence type="predicted"/>
<dbReference type="AlphaFoldDB" id="A0A366I188"/>
<organism evidence="1 2">
    <name type="scientific">Brenneria salicis ATCC 15712 = DSM 30166</name>
    <dbReference type="NCBI Taxonomy" id="714314"/>
    <lineage>
        <taxon>Bacteria</taxon>
        <taxon>Pseudomonadati</taxon>
        <taxon>Pseudomonadota</taxon>
        <taxon>Gammaproteobacteria</taxon>
        <taxon>Enterobacterales</taxon>
        <taxon>Pectobacteriaceae</taxon>
        <taxon>Brenneria</taxon>
    </lineage>
</organism>
<name>A0A366I188_9GAMM</name>
<accession>A0A366I188</accession>
<sequence length="31" mass="3533">MENKDDLITQLNNQLKASILSSQLPPEEILH</sequence>
<reference evidence="1 2" key="1">
    <citation type="submission" date="2018-06" db="EMBL/GenBank/DDBJ databases">
        <title>Genomic Encyclopedia of Type Strains, Phase IV (KMG-IV): sequencing the most valuable type-strain genomes for metagenomic binning, comparative biology and taxonomic classification.</title>
        <authorList>
            <person name="Goeker M."/>
        </authorList>
    </citation>
    <scope>NUCLEOTIDE SEQUENCE [LARGE SCALE GENOMIC DNA]</scope>
    <source>
        <strain evidence="1 2">DSM 30166</strain>
    </source>
</reference>
<dbReference type="Proteomes" id="UP000253046">
    <property type="component" value="Unassembled WGS sequence"/>
</dbReference>
<comment type="caution">
    <text evidence="1">The sequence shown here is derived from an EMBL/GenBank/DDBJ whole genome shotgun (WGS) entry which is preliminary data.</text>
</comment>
<keyword evidence="2" id="KW-1185">Reference proteome</keyword>
<dbReference type="EMBL" id="QNRY01000035">
    <property type="protein sequence ID" value="RBP59873.1"/>
    <property type="molecule type" value="Genomic_DNA"/>
</dbReference>
<evidence type="ECO:0000313" key="1">
    <source>
        <dbReference type="EMBL" id="RBP59873.1"/>
    </source>
</evidence>
<gene>
    <name evidence="1" type="ORF">DES54_1352</name>
</gene>
<protein>
    <submittedName>
        <fullName evidence="1">Uncharacterized protein</fullName>
    </submittedName>
</protein>
<evidence type="ECO:0000313" key="2">
    <source>
        <dbReference type="Proteomes" id="UP000253046"/>
    </source>
</evidence>